<dbReference type="Proteomes" id="UP000830729">
    <property type="component" value="Plasmid unnamed2"/>
</dbReference>
<dbReference type="Pfam" id="PF15915">
    <property type="entry name" value="BAT"/>
    <property type="match status" value="1"/>
</dbReference>
<keyword evidence="2" id="KW-0804">Transcription</keyword>
<feature type="compositionally biased region" description="Acidic residues" evidence="3">
    <location>
        <begin position="41"/>
        <end position="50"/>
    </location>
</feature>
<dbReference type="InterPro" id="IPR036388">
    <property type="entry name" value="WH-like_DNA-bd_sf"/>
</dbReference>
<keyword evidence="1" id="KW-0805">Transcription regulation</keyword>
<dbReference type="AlphaFoldDB" id="A0A8U0I0X6"/>
<dbReference type="Pfam" id="PF04967">
    <property type="entry name" value="HTH_10"/>
    <property type="match status" value="1"/>
</dbReference>
<reference evidence="6 7" key="1">
    <citation type="submission" date="2022-04" db="EMBL/GenBank/DDBJ databases">
        <title>Diverse halophilic archaea isolated from saline environments.</title>
        <authorList>
            <person name="Cui H.-L."/>
        </authorList>
    </citation>
    <scope>NUCLEOTIDE SEQUENCE [LARGE SCALE GENOMIC DNA]</scope>
    <source>
        <strain evidence="6 7">XZYJT49</strain>
        <plasmid evidence="6 7">unnamed2</plasmid>
    </source>
</reference>
<evidence type="ECO:0000313" key="7">
    <source>
        <dbReference type="Proteomes" id="UP000830729"/>
    </source>
</evidence>
<feature type="compositionally biased region" description="Acidic residues" evidence="3">
    <location>
        <begin position="1"/>
        <end position="29"/>
    </location>
</feature>
<gene>
    <name evidence="6" type="ORF">M0R89_20435</name>
</gene>
<evidence type="ECO:0000259" key="4">
    <source>
        <dbReference type="Pfam" id="PF04967"/>
    </source>
</evidence>
<dbReference type="GeneID" id="72187620"/>
<accession>A0A8U0I0X6</accession>
<dbReference type="InterPro" id="IPR031803">
    <property type="entry name" value="BAT_GAF/HTH-assoc"/>
</dbReference>
<evidence type="ECO:0000256" key="1">
    <source>
        <dbReference type="ARBA" id="ARBA00023015"/>
    </source>
</evidence>
<dbReference type="RefSeq" id="WP_248652871.1">
    <property type="nucleotide sequence ID" value="NZ_CP096661.1"/>
</dbReference>
<protein>
    <submittedName>
        <fullName evidence="6">Helix-turn-helix domain-containing protein</fullName>
    </submittedName>
</protein>
<dbReference type="InterPro" id="IPR007050">
    <property type="entry name" value="HTH_bacterioopsin"/>
</dbReference>
<evidence type="ECO:0000313" key="6">
    <source>
        <dbReference type="EMBL" id="UPV76838.1"/>
    </source>
</evidence>
<feature type="region of interest" description="Disordered" evidence="3">
    <location>
        <begin position="1"/>
        <end position="57"/>
    </location>
</feature>
<organism evidence="6 7">
    <name type="scientific">Halorussus limi</name>
    <dbReference type="NCBI Taxonomy" id="2938695"/>
    <lineage>
        <taxon>Archaea</taxon>
        <taxon>Methanobacteriati</taxon>
        <taxon>Methanobacteriota</taxon>
        <taxon>Stenosarchaea group</taxon>
        <taxon>Halobacteria</taxon>
        <taxon>Halobacteriales</taxon>
        <taxon>Haladaptataceae</taxon>
        <taxon>Halorussus</taxon>
    </lineage>
</organism>
<evidence type="ECO:0000256" key="2">
    <source>
        <dbReference type="ARBA" id="ARBA00023163"/>
    </source>
</evidence>
<sequence length="277" mass="29891">MSRDADDESDGADDPDDPDESNGADDADESRDAGESNEASEPNDADESDDSKDVGVPRRPYTLFVRARLSHPELPFAPALADAPGTTVRPRSAMLDADRFFVAGVGDSLDAFEAGLAADPTVADPAVVSESGDRRIYRSDLTDRGRERLAPLEAAAAFVHDASGTDEGWTVRMELPDRDALVRFVEACRAADVDVDLQRITDTGGVERHHAYGLSADQERILRTAYETGYYDVPRKVSQSDLAESFGLSTSAVSQHLRRATAELVGSALLPRRDPDP</sequence>
<dbReference type="EMBL" id="CP096661">
    <property type="protein sequence ID" value="UPV76838.1"/>
    <property type="molecule type" value="Genomic_DNA"/>
</dbReference>
<dbReference type="PANTHER" id="PTHR34236:SF1">
    <property type="entry name" value="DIMETHYL SULFOXIDE REDUCTASE TRANSCRIPTIONAL ACTIVATOR"/>
    <property type="match status" value="1"/>
</dbReference>
<proteinExistence type="predicted"/>
<name>A0A8U0I0X6_9EURY</name>
<keyword evidence="7" id="KW-1185">Reference proteome</keyword>
<keyword evidence="6" id="KW-0614">Plasmid</keyword>
<feature type="domain" description="HTH bat-type" evidence="4">
    <location>
        <begin position="214"/>
        <end position="265"/>
    </location>
</feature>
<geneLocation type="plasmid" evidence="6 7">
    <name>unnamed2</name>
</geneLocation>
<dbReference type="Gene3D" id="1.10.10.10">
    <property type="entry name" value="Winged helix-like DNA-binding domain superfamily/Winged helix DNA-binding domain"/>
    <property type="match status" value="1"/>
</dbReference>
<dbReference type="KEGG" id="halx:M0R89_20435"/>
<dbReference type="PANTHER" id="PTHR34236">
    <property type="entry name" value="DIMETHYL SULFOXIDE REDUCTASE TRANSCRIPTIONAL ACTIVATOR"/>
    <property type="match status" value="1"/>
</dbReference>
<feature type="domain" description="Bacterioopsin transcriptional activator GAF and HTH associated" evidence="5">
    <location>
        <begin position="69"/>
        <end position="200"/>
    </location>
</feature>
<evidence type="ECO:0000259" key="5">
    <source>
        <dbReference type="Pfam" id="PF15915"/>
    </source>
</evidence>
<evidence type="ECO:0000256" key="3">
    <source>
        <dbReference type="SAM" id="MobiDB-lite"/>
    </source>
</evidence>